<keyword evidence="2" id="KW-1185">Reference proteome</keyword>
<accession>A0ABR9TWJ3</accession>
<comment type="caution">
    <text evidence="1">The sequence shown here is derived from an EMBL/GenBank/DDBJ whole genome shotgun (WGS) entry which is preliminary data.</text>
</comment>
<organism evidence="1 2">
    <name type="scientific">Nostoc cf. edaphicum LEGE 07299</name>
    <dbReference type="NCBI Taxonomy" id="2777974"/>
    <lineage>
        <taxon>Bacteria</taxon>
        <taxon>Bacillati</taxon>
        <taxon>Cyanobacteriota</taxon>
        <taxon>Cyanophyceae</taxon>
        <taxon>Nostocales</taxon>
        <taxon>Nostocaceae</taxon>
        <taxon>Nostoc</taxon>
    </lineage>
</organism>
<dbReference type="EMBL" id="JADEXF010000180">
    <property type="protein sequence ID" value="MBE9104785.1"/>
    <property type="molecule type" value="Genomic_DNA"/>
</dbReference>
<name>A0ABR9TWJ3_9NOSO</name>
<evidence type="ECO:0000313" key="2">
    <source>
        <dbReference type="Proteomes" id="UP000647836"/>
    </source>
</evidence>
<gene>
    <name evidence="1" type="ORF">IQ229_07475</name>
</gene>
<proteinExistence type="predicted"/>
<dbReference type="Proteomes" id="UP000647836">
    <property type="component" value="Unassembled WGS sequence"/>
</dbReference>
<sequence length="45" mass="4909">MDIAFLKENQQIAHALVAKAVVKMLKDIEMQYAVGVSVGAINRPP</sequence>
<reference evidence="1 2" key="1">
    <citation type="submission" date="2020-10" db="EMBL/GenBank/DDBJ databases">
        <authorList>
            <person name="Castelo-Branco R."/>
            <person name="Eusebio N."/>
            <person name="Adriana R."/>
            <person name="Vieira A."/>
            <person name="Brugerolle De Fraissinette N."/>
            <person name="Rezende De Castro R."/>
            <person name="Schneider M.P."/>
            <person name="Vasconcelos V."/>
            <person name="Leao P.N."/>
        </authorList>
    </citation>
    <scope>NUCLEOTIDE SEQUENCE [LARGE SCALE GENOMIC DNA]</scope>
    <source>
        <strain evidence="1 2">LEGE 07299</strain>
    </source>
</reference>
<evidence type="ECO:0000313" key="1">
    <source>
        <dbReference type="EMBL" id="MBE9104785.1"/>
    </source>
</evidence>
<dbReference type="RefSeq" id="WP_194042579.1">
    <property type="nucleotide sequence ID" value="NZ_JADEXF010000180.1"/>
</dbReference>
<protein>
    <submittedName>
        <fullName evidence="1">Uncharacterized protein</fullName>
    </submittedName>
</protein>